<feature type="domain" description="Tyrosine-protein phosphatase" evidence="7">
    <location>
        <begin position="1"/>
        <end position="192"/>
    </location>
</feature>
<dbReference type="PANTHER" id="PTHR45848">
    <property type="entry name" value="DUAL SPECIFICITY PROTEIN PHOSPHATASE 12 FAMILY MEMBER"/>
    <property type="match status" value="1"/>
</dbReference>
<proteinExistence type="inferred from homology"/>
<dbReference type="SMART" id="SM00195">
    <property type="entry name" value="DSPc"/>
    <property type="match status" value="1"/>
</dbReference>
<evidence type="ECO:0000313" key="9">
    <source>
        <dbReference type="EMBL" id="OAE30387.1"/>
    </source>
</evidence>
<feature type="compositionally biased region" description="Polar residues" evidence="6">
    <location>
        <begin position="65"/>
        <end position="81"/>
    </location>
</feature>
<gene>
    <name evidence="9" type="ORF">AXG93_3612s1100</name>
</gene>
<dbReference type="PIRSF" id="PIRSF000941">
    <property type="entry name" value="DUSP12"/>
    <property type="match status" value="1"/>
</dbReference>
<evidence type="ECO:0000256" key="1">
    <source>
        <dbReference type="ARBA" id="ARBA00008601"/>
    </source>
</evidence>
<dbReference type="SUPFAM" id="SSF52799">
    <property type="entry name" value="(Phosphotyrosine protein) phosphatases II"/>
    <property type="match status" value="1"/>
</dbReference>
<dbReference type="InterPro" id="IPR016130">
    <property type="entry name" value="Tyr_Pase_AS"/>
</dbReference>
<dbReference type="GO" id="GO:0004725">
    <property type="term" value="F:protein tyrosine phosphatase activity"/>
    <property type="evidence" value="ECO:0007669"/>
    <property type="project" value="UniProtKB-EC"/>
</dbReference>
<sequence length="394" mass="43298">MKQVREGLYIGNISDANSVFQGMHPHVTHLLSLLSSQILYQQNPKPGDPYSIVTLRPGAHLQQMNHQTGGKQTTGLPSTPESVPVKSDAGSRSGHEFVRMTVPLKDMESENLLDHLEACMDFIEKGRKNGAVLVHCLAGISRSASVILAYLMRTERLSVEDALTSLRGSSDSACPNEGFMEQLQMFEEMGYKVDHENSIYKKFHVSNLASAGCTSMGRPLMNHVCNVVGGVKLNSFAGEAYGKGEKIESSRFASDPGATNASLAENFGSQINLSEEKKVATLYRCKKCRRLVASESNIVAHNLGLGEPSFKTKRRGVGRFQDDEYGEPKCSSIFVEPMQWMTTVIEGHVEGKLLCATCEARLGNFNWAGLQCSCGAWVNPAFQLHKSRMDLTWT</sequence>
<feature type="region of interest" description="Disordered" evidence="6">
    <location>
        <begin position="65"/>
        <end position="92"/>
    </location>
</feature>
<keyword evidence="4" id="KW-0904">Protein phosphatase</keyword>
<dbReference type="Pfam" id="PF00782">
    <property type="entry name" value="DSPc"/>
    <property type="match status" value="1"/>
</dbReference>
<comment type="caution">
    <text evidence="9">The sequence shown here is derived from an EMBL/GenBank/DDBJ whole genome shotgun (WGS) entry which is preliminary data.</text>
</comment>
<evidence type="ECO:0000256" key="3">
    <source>
        <dbReference type="ARBA" id="ARBA00022801"/>
    </source>
</evidence>
<dbReference type="InterPro" id="IPR020422">
    <property type="entry name" value="TYR_PHOSPHATASE_DUAL_dom"/>
</dbReference>
<evidence type="ECO:0000256" key="2">
    <source>
        <dbReference type="ARBA" id="ARBA00013064"/>
    </source>
</evidence>
<reference evidence="9" key="1">
    <citation type="submission" date="2016-03" db="EMBL/GenBank/DDBJ databases">
        <title>Mechanisms controlling the formation of the plant cell surface in tip-growing cells are functionally conserved among land plants.</title>
        <authorList>
            <person name="Honkanen S."/>
            <person name="Jones V.A."/>
            <person name="Morieri G."/>
            <person name="Champion C."/>
            <person name="Hetherington A.J."/>
            <person name="Kelly S."/>
            <person name="Saint-Marcoux D."/>
            <person name="Proust H."/>
            <person name="Prescott H."/>
            <person name="Dolan L."/>
        </authorList>
    </citation>
    <scope>NUCLEOTIDE SEQUENCE [LARGE SCALE GENOMIC DNA]</scope>
    <source>
        <tissue evidence="9">Whole gametophyte</tissue>
    </source>
</reference>
<accession>A0A176WB69</accession>
<evidence type="ECO:0000259" key="8">
    <source>
        <dbReference type="PROSITE" id="PS50056"/>
    </source>
</evidence>
<evidence type="ECO:0000259" key="7">
    <source>
        <dbReference type="PROSITE" id="PS50054"/>
    </source>
</evidence>
<evidence type="ECO:0000256" key="6">
    <source>
        <dbReference type="SAM" id="MobiDB-lite"/>
    </source>
</evidence>
<keyword evidence="10" id="KW-1185">Reference proteome</keyword>
<dbReference type="Gene3D" id="3.90.190.10">
    <property type="entry name" value="Protein tyrosine phosphatase superfamily"/>
    <property type="match status" value="1"/>
</dbReference>
<dbReference type="PROSITE" id="PS00383">
    <property type="entry name" value="TYR_PHOSPHATASE_1"/>
    <property type="match status" value="1"/>
</dbReference>
<dbReference type="AlphaFoldDB" id="A0A176WB69"/>
<evidence type="ECO:0000256" key="4">
    <source>
        <dbReference type="ARBA" id="ARBA00022912"/>
    </source>
</evidence>
<organism evidence="9 10">
    <name type="scientific">Marchantia polymorpha subsp. ruderalis</name>
    <dbReference type="NCBI Taxonomy" id="1480154"/>
    <lineage>
        <taxon>Eukaryota</taxon>
        <taxon>Viridiplantae</taxon>
        <taxon>Streptophyta</taxon>
        <taxon>Embryophyta</taxon>
        <taxon>Marchantiophyta</taxon>
        <taxon>Marchantiopsida</taxon>
        <taxon>Marchantiidae</taxon>
        <taxon>Marchantiales</taxon>
        <taxon>Marchantiaceae</taxon>
        <taxon>Marchantia</taxon>
    </lineage>
</organism>
<name>A0A176WB69_MARPO</name>
<dbReference type="CDD" id="cd14520">
    <property type="entry name" value="DSP_DUSP12"/>
    <property type="match status" value="1"/>
</dbReference>
<evidence type="ECO:0000313" key="10">
    <source>
        <dbReference type="Proteomes" id="UP000077202"/>
    </source>
</evidence>
<keyword evidence="3" id="KW-0378">Hydrolase</keyword>
<dbReference type="InterPro" id="IPR000340">
    <property type="entry name" value="Dual-sp_phosphatase_cat-dom"/>
</dbReference>
<comment type="similarity">
    <text evidence="1">Belongs to the protein-tyrosine phosphatase family. Non-receptor class dual specificity subfamily.</text>
</comment>
<dbReference type="GO" id="GO:0008138">
    <property type="term" value="F:protein tyrosine/serine/threonine phosphatase activity"/>
    <property type="evidence" value="ECO:0007669"/>
    <property type="project" value="InterPro"/>
</dbReference>
<feature type="active site" description="Phosphocysteine intermediate" evidence="5">
    <location>
        <position position="136"/>
    </location>
</feature>
<dbReference type="InterPro" id="IPR016278">
    <property type="entry name" value="DUSP12"/>
</dbReference>
<dbReference type="PROSITE" id="PS50054">
    <property type="entry name" value="TYR_PHOSPHATASE_DUAL"/>
    <property type="match status" value="1"/>
</dbReference>
<dbReference type="EMBL" id="LVLJ01001336">
    <property type="protein sequence ID" value="OAE30387.1"/>
    <property type="molecule type" value="Genomic_DNA"/>
</dbReference>
<protein>
    <recommendedName>
        <fullName evidence="2">protein-tyrosine-phosphatase</fullName>
        <ecNumber evidence="2">3.1.3.48</ecNumber>
    </recommendedName>
</protein>
<evidence type="ECO:0000256" key="5">
    <source>
        <dbReference type="PIRSR" id="PIRSR000941-50"/>
    </source>
</evidence>
<dbReference type="InterPro" id="IPR029021">
    <property type="entry name" value="Prot-tyrosine_phosphatase-like"/>
</dbReference>
<dbReference type="Proteomes" id="UP000077202">
    <property type="component" value="Unassembled WGS sequence"/>
</dbReference>
<dbReference type="InterPro" id="IPR000387">
    <property type="entry name" value="Tyr_Pase_dom"/>
</dbReference>
<dbReference type="EC" id="3.1.3.48" evidence="2"/>
<feature type="domain" description="Tyrosine specific protein phosphatases" evidence="8">
    <location>
        <begin position="110"/>
        <end position="167"/>
    </location>
</feature>
<dbReference type="PROSITE" id="PS50056">
    <property type="entry name" value="TYR_PHOSPHATASE_2"/>
    <property type="match status" value="1"/>
</dbReference>
<dbReference type="PANTHER" id="PTHR45848:SF4">
    <property type="entry name" value="DUAL SPECIFICITY PROTEIN PHOSPHATASE 12"/>
    <property type="match status" value="1"/>
</dbReference>